<feature type="region of interest" description="Disordered" evidence="1">
    <location>
        <begin position="410"/>
        <end position="445"/>
    </location>
</feature>
<reference evidence="3 4" key="1">
    <citation type="submission" date="2018-07" db="EMBL/GenBank/DDBJ databases">
        <title>The complete nuclear genome of the prasinophyte Chloropicon primus (CCMP1205).</title>
        <authorList>
            <person name="Pombert J.-F."/>
            <person name="Otis C."/>
            <person name="Turmel M."/>
            <person name="Lemieux C."/>
        </authorList>
    </citation>
    <scope>NUCLEOTIDE SEQUENCE [LARGE SCALE GENOMIC DNA]</scope>
    <source>
        <strain evidence="3 4">CCMP1205</strain>
    </source>
</reference>
<feature type="domain" description="C2 NT-type" evidence="2">
    <location>
        <begin position="20"/>
        <end position="156"/>
    </location>
</feature>
<sequence>MEKVRVDKPKAAFAKFKHAAKHLTAQPLKFRVTLSELTAENIGQRGAATAYFAWVRGGKEIATDDAEVEDRKAEWRGELTQVVTIYFQVDEGNLKASKKSYSLKVKDSRTKKTLGKVKFDMRDYCKLESQFNRAFCELNASSGIKIFFVISTELVDEEDEDGFAGSPSPSPVTGSGDPSHRSLSARFHNDRKASLALDEASGSGKNLSASLHDLPSPEAVASPASLIQQSIDILHSSSEEEEESTGWQGKLQAIARKLTPKPTPSHQRRNTAPAIATAAAADPSIKRNLFGEPGPGSSAAPAATTAVEAAPVNPFGAVADDDDGHPARYDAGARDGDERSDSTCASPDLAQQLSKLSQETELLRTQCAQLKSENDLLKQRLQSRDAEREAENSQLQALCDALKCENASLRKERGGGRRGGGGQKPTSPDATAGVAASQAATMVSPRKEDMIEELIATKMKLAQTQSTLDELKRQPSDATP</sequence>
<feature type="compositionally biased region" description="Low complexity" evidence="1">
    <location>
        <begin position="165"/>
        <end position="177"/>
    </location>
</feature>
<name>A0A5B8MJ56_9CHLO</name>
<dbReference type="PROSITE" id="PS51840">
    <property type="entry name" value="C2_NT"/>
    <property type="match status" value="1"/>
</dbReference>
<organism evidence="3 4">
    <name type="scientific">Chloropicon primus</name>
    <dbReference type="NCBI Taxonomy" id="1764295"/>
    <lineage>
        <taxon>Eukaryota</taxon>
        <taxon>Viridiplantae</taxon>
        <taxon>Chlorophyta</taxon>
        <taxon>Chloropicophyceae</taxon>
        <taxon>Chloropicales</taxon>
        <taxon>Chloropicaceae</taxon>
        <taxon>Chloropicon</taxon>
    </lineage>
</organism>
<feature type="compositionally biased region" description="Low complexity" evidence="1">
    <location>
        <begin position="295"/>
        <end position="312"/>
    </location>
</feature>
<evidence type="ECO:0000259" key="2">
    <source>
        <dbReference type="PROSITE" id="PS51840"/>
    </source>
</evidence>
<evidence type="ECO:0000313" key="4">
    <source>
        <dbReference type="Proteomes" id="UP000316726"/>
    </source>
</evidence>
<dbReference type="AlphaFoldDB" id="A0A5B8MJ56"/>
<protein>
    <recommendedName>
        <fullName evidence="2">C2 NT-type domain-containing protein</fullName>
    </recommendedName>
</protein>
<feature type="region of interest" description="Disordered" evidence="1">
    <location>
        <begin position="159"/>
        <end position="184"/>
    </location>
</feature>
<dbReference type="InterPro" id="IPR019448">
    <property type="entry name" value="NT-C2"/>
</dbReference>
<feature type="compositionally biased region" description="Polar residues" evidence="1">
    <location>
        <begin position="342"/>
        <end position="352"/>
    </location>
</feature>
<keyword evidence="4" id="KW-1185">Reference proteome</keyword>
<proteinExistence type="predicted"/>
<dbReference type="Proteomes" id="UP000316726">
    <property type="component" value="Chromosome 4"/>
</dbReference>
<gene>
    <name evidence="3" type="ORF">A3770_04p29750</name>
</gene>
<feature type="region of interest" description="Disordered" evidence="1">
    <location>
        <begin position="196"/>
        <end position="352"/>
    </location>
</feature>
<feature type="compositionally biased region" description="Low complexity" evidence="1">
    <location>
        <begin position="430"/>
        <end position="440"/>
    </location>
</feature>
<feature type="compositionally biased region" description="Low complexity" evidence="1">
    <location>
        <begin position="271"/>
        <end position="281"/>
    </location>
</feature>
<evidence type="ECO:0000313" key="3">
    <source>
        <dbReference type="EMBL" id="QDZ20457.1"/>
    </source>
</evidence>
<dbReference type="Pfam" id="PF10358">
    <property type="entry name" value="NT-C2"/>
    <property type="match status" value="1"/>
</dbReference>
<feature type="compositionally biased region" description="Basic and acidic residues" evidence="1">
    <location>
        <begin position="324"/>
        <end position="341"/>
    </location>
</feature>
<dbReference type="EMBL" id="CP031037">
    <property type="protein sequence ID" value="QDZ20457.1"/>
    <property type="molecule type" value="Genomic_DNA"/>
</dbReference>
<accession>A0A5B8MJ56</accession>
<evidence type="ECO:0000256" key="1">
    <source>
        <dbReference type="SAM" id="MobiDB-lite"/>
    </source>
</evidence>